<evidence type="ECO:0000259" key="5">
    <source>
        <dbReference type="PROSITE" id="PS50142"/>
    </source>
</evidence>
<dbReference type="InterPro" id="IPR000999">
    <property type="entry name" value="RNase_III_dom"/>
</dbReference>
<dbReference type="SMART" id="SM00535">
    <property type="entry name" value="RIBOc"/>
    <property type="match status" value="1"/>
</dbReference>
<dbReference type="EMBL" id="JACMSC010000016">
    <property type="protein sequence ID" value="KAG6483208.1"/>
    <property type="molecule type" value="Genomic_DNA"/>
</dbReference>
<dbReference type="SUPFAM" id="SSF54768">
    <property type="entry name" value="dsRNA-binding domain-like"/>
    <property type="match status" value="2"/>
</dbReference>
<dbReference type="GO" id="GO:0003723">
    <property type="term" value="F:RNA binding"/>
    <property type="evidence" value="ECO:0007669"/>
    <property type="project" value="UniProtKB-UniRule"/>
</dbReference>
<reference evidence="6 7" key="1">
    <citation type="submission" date="2020-08" db="EMBL/GenBank/DDBJ databases">
        <title>Plant Genome Project.</title>
        <authorList>
            <person name="Zhang R.-G."/>
        </authorList>
    </citation>
    <scope>NUCLEOTIDE SEQUENCE [LARGE SCALE GENOMIC DNA]</scope>
    <source>
        <tissue evidence="6">Rhizome</tissue>
    </source>
</reference>
<evidence type="ECO:0000256" key="2">
    <source>
        <dbReference type="ARBA" id="ARBA00022884"/>
    </source>
</evidence>
<dbReference type="PANTHER" id="PTHR14950:SF49">
    <property type="entry name" value="RIBONUCLEASE 3-LIKE PROTEIN 2-RELATED"/>
    <property type="match status" value="1"/>
</dbReference>
<keyword evidence="2 3" id="KW-0694">RNA-binding</keyword>
<dbReference type="GO" id="GO:0005634">
    <property type="term" value="C:nucleus"/>
    <property type="evidence" value="ECO:0007669"/>
    <property type="project" value="TreeGrafter"/>
</dbReference>
<protein>
    <submittedName>
        <fullName evidence="6">Uncharacterized protein</fullName>
    </submittedName>
</protein>
<name>A0A8J5FAW6_ZINOF</name>
<accession>A0A8J5FAW6</accession>
<dbReference type="PROSITE" id="PS50142">
    <property type="entry name" value="RNASE_3_2"/>
    <property type="match status" value="1"/>
</dbReference>
<dbReference type="InterPro" id="IPR036389">
    <property type="entry name" value="RNase_III_sf"/>
</dbReference>
<dbReference type="PROSITE" id="PS50137">
    <property type="entry name" value="DS_RBD"/>
    <property type="match status" value="2"/>
</dbReference>
<dbReference type="SUPFAM" id="SSF69065">
    <property type="entry name" value="RNase III domain-like"/>
    <property type="match status" value="1"/>
</dbReference>
<dbReference type="Pfam" id="PF00636">
    <property type="entry name" value="Ribonuclease_3"/>
    <property type="match status" value="1"/>
</dbReference>
<dbReference type="AlphaFoldDB" id="A0A8J5FAW6"/>
<comment type="caution">
    <text evidence="6">The sequence shown here is derived from an EMBL/GenBank/DDBJ whole genome shotgun (WGS) entry which is preliminary data.</text>
</comment>
<dbReference type="Gene3D" id="1.10.1520.10">
    <property type="entry name" value="Ribonuclease III domain"/>
    <property type="match status" value="1"/>
</dbReference>
<dbReference type="GO" id="GO:0004525">
    <property type="term" value="F:ribonuclease III activity"/>
    <property type="evidence" value="ECO:0007669"/>
    <property type="project" value="InterPro"/>
</dbReference>
<evidence type="ECO:0000256" key="3">
    <source>
        <dbReference type="PROSITE-ProRule" id="PRU00266"/>
    </source>
</evidence>
<dbReference type="SMART" id="SM00358">
    <property type="entry name" value="DSRM"/>
    <property type="match status" value="2"/>
</dbReference>
<dbReference type="PANTHER" id="PTHR14950">
    <property type="entry name" value="DICER-RELATED"/>
    <property type="match status" value="1"/>
</dbReference>
<feature type="domain" description="DRBM" evidence="4">
    <location>
        <begin position="328"/>
        <end position="398"/>
    </location>
</feature>
<keyword evidence="7" id="KW-1185">Reference proteome</keyword>
<dbReference type="GO" id="GO:0005737">
    <property type="term" value="C:cytoplasm"/>
    <property type="evidence" value="ECO:0007669"/>
    <property type="project" value="TreeGrafter"/>
</dbReference>
<gene>
    <name evidence="6" type="ORF">ZIOFF_059850</name>
</gene>
<dbReference type="GO" id="GO:0030422">
    <property type="term" value="P:siRNA processing"/>
    <property type="evidence" value="ECO:0007669"/>
    <property type="project" value="TreeGrafter"/>
</dbReference>
<dbReference type="InterPro" id="IPR014720">
    <property type="entry name" value="dsRBD_dom"/>
</dbReference>
<feature type="domain" description="DRBM" evidence="4">
    <location>
        <begin position="241"/>
        <end position="304"/>
    </location>
</feature>
<dbReference type="Pfam" id="PF00035">
    <property type="entry name" value="dsrm"/>
    <property type="match status" value="2"/>
</dbReference>
<evidence type="ECO:0000259" key="4">
    <source>
        <dbReference type="PROSITE" id="PS50137"/>
    </source>
</evidence>
<evidence type="ECO:0000313" key="7">
    <source>
        <dbReference type="Proteomes" id="UP000734854"/>
    </source>
</evidence>
<sequence>MSSSNALPAAEDNSNMLAAVAEVQRLLGYTFRQPSLLVDALTHPSVADHPSYQRLEFVGDAALGLAFTNFLYLTNPELGPGKLSSLRSVNVSTEKLARVAVRHRLFRLLRHNSPLMDQTLEEYESPLRTVAESVLLKECLSTNFEFDVQARGLELEKLAQSKREVTLVNEFTNVVMMEPDEDSGLILYGGSTVKAPKVLADIVESIAAAVYVDCNFNLELLWKVFRGILEPIITWEIMDEQPITTLHMLCQKHGKILDIKNLNKDSLNITNVFVDGILLGIGSSEQKVIAKLNAARDALQKLSFSCHTADMDVDLCSSSCNGVQEIDGSKKRLNEYCIKKHWLKPTYKVEKEEGPGHGKRFTCSVQVEAMDNTLIALGDPKPRVKDAENSAAFKMLSDGLCMMNELTM</sequence>
<keyword evidence="1" id="KW-0378">Hydrolase</keyword>
<evidence type="ECO:0000256" key="1">
    <source>
        <dbReference type="ARBA" id="ARBA00022801"/>
    </source>
</evidence>
<dbReference type="Proteomes" id="UP000734854">
    <property type="component" value="Unassembled WGS sequence"/>
</dbReference>
<proteinExistence type="predicted"/>
<dbReference type="CDD" id="cd00593">
    <property type="entry name" value="RIBOc"/>
    <property type="match status" value="1"/>
</dbReference>
<evidence type="ECO:0000313" key="6">
    <source>
        <dbReference type="EMBL" id="KAG6483208.1"/>
    </source>
</evidence>
<dbReference type="PROSITE" id="PS00517">
    <property type="entry name" value="RNASE_3_1"/>
    <property type="match status" value="1"/>
</dbReference>
<feature type="domain" description="RNase III" evidence="5">
    <location>
        <begin position="20"/>
        <end position="215"/>
    </location>
</feature>
<dbReference type="Gene3D" id="3.30.160.20">
    <property type="match status" value="2"/>
</dbReference>
<organism evidence="6 7">
    <name type="scientific">Zingiber officinale</name>
    <name type="common">Ginger</name>
    <name type="synonym">Amomum zingiber</name>
    <dbReference type="NCBI Taxonomy" id="94328"/>
    <lineage>
        <taxon>Eukaryota</taxon>
        <taxon>Viridiplantae</taxon>
        <taxon>Streptophyta</taxon>
        <taxon>Embryophyta</taxon>
        <taxon>Tracheophyta</taxon>
        <taxon>Spermatophyta</taxon>
        <taxon>Magnoliopsida</taxon>
        <taxon>Liliopsida</taxon>
        <taxon>Zingiberales</taxon>
        <taxon>Zingiberaceae</taxon>
        <taxon>Zingiber</taxon>
    </lineage>
</organism>